<dbReference type="Gene3D" id="3.50.50.60">
    <property type="entry name" value="FAD/NAD(P)-binding domain"/>
    <property type="match status" value="1"/>
</dbReference>
<protein>
    <submittedName>
        <fullName evidence="10">GMC oxidoreductase</fullName>
    </submittedName>
</protein>
<dbReference type="SUPFAM" id="SSF54373">
    <property type="entry name" value="FAD-linked reductases, C-terminal domain"/>
    <property type="match status" value="1"/>
</dbReference>
<feature type="domain" description="Glucose-methanol-choline oxidoreductase N-terminal" evidence="9">
    <location>
        <begin position="286"/>
        <end position="300"/>
    </location>
</feature>
<dbReference type="Gene3D" id="3.30.560.10">
    <property type="entry name" value="Glucose Oxidase, domain 3"/>
    <property type="match status" value="1"/>
</dbReference>
<dbReference type="PANTHER" id="PTHR11552:SF201">
    <property type="entry name" value="GLUCOSE-METHANOL-CHOLINE OXIDOREDUCTASE N-TERMINAL DOMAIN-CONTAINING PROTEIN"/>
    <property type="match status" value="1"/>
</dbReference>
<evidence type="ECO:0000256" key="8">
    <source>
        <dbReference type="PIRSR" id="PIRSR000137-2"/>
    </source>
</evidence>
<dbReference type="Proteomes" id="UP000703269">
    <property type="component" value="Unassembled WGS sequence"/>
</dbReference>
<dbReference type="GO" id="GO:0050660">
    <property type="term" value="F:flavin adenine dinucleotide binding"/>
    <property type="evidence" value="ECO:0007669"/>
    <property type="project" value="InterPro"/>
</dbReference>
<evidence type="ECO:0000256" key="7">
    <source>
        <dbReference type="PIRSR" id="PIRSR000137-1"/>
    </source>
</evidence>
<dbReference type="EMBL" id="BPQB01000055">
    <property type="protein sequence ID" value="GJE96033.1"/>
    <property type="molecule type" value="Genomic_DNA"/>
</dbReference>
<comment type="similarity">
    <text evidence="2">Belongs to the GMC oxidoreductase family.</text>
</comment>
<evidence type="ECO:0000256" key="5">
    <source>
        <dbReference type="ARBA" id="ARBA00022827"/>
    </source>
</evidence>
<comment type="caution">
    <text evidence="10">The sequence shown here is derived from an EMBL/GenBank/DDBJ whole genome shotgun (WGS) entry which is preliminary data.</text>
</comment>
<dbReference type="OrthoDB" id="269227at2759"/>
<dbReference type="InterPro" id="IPR012132">
    <property type="entry name" value="GMC_OxRdtase"/>
</dbReference>
<dbReference type="AlphaFoldDB" id="A0A9P3GHF2"/>
<dbReference type="InterPro" id="IPR036188">
    <property type="entry name" value="FAD/NAD-bd_sf"/>
</dbReference>
<dbReference type="GO" id="GO:0016614">
    <property type="term" value="F:oxidoreductase activity, acting on CH-OH group of donors"/>
    <property type="evidence" value="ECO:0007669"/>
    <property type="project" value="InterPro"/>
</dbReference>
<dbReference type="PIRSF" id="PIRSF000137">
    <property type="entry name" value="Alcohol_oxidase"/>
    <property type="match status" value="1"/>
</dbReference>
<name>A0A9P3GHF2_9APHY</name>
<keyword evidence="6" id="KW-0560">Oxidoreductase</keyword>
<keyword evidence="11" id="KW-1185">Reference proteome</keyword>
<feature type="binding site" evidence="8">
    <location>
        <begin position="594"/>
        <end position="595"/>
    </location>
    <ligand>
        <name>FAD</name>
        <dbReference type="ChEBI" id="CHEBI:57692"/>
    </ligand>
</feature>
<comment type="cofactor">
    <cofactor evidence="1 8">
        <name>FAD</name>
        <dbReference type="ChEBI" id="CHEBI:57692"/>
    </cofactor>
</comment>
<reference evidence="10 11" key="1">
    <citation type="submission" date="2021-08" db="EMBL/GenBank/DDBJ databases">
        <title>Draft Genome Sequence of Phanerochaete sordida strain YK-624.</title>
        <authorList>
            <person name="Mori T."/>
            <person name="Dohra H."/>
            <person name="Suzuki T."/>
            <person name="Kawagishi H."/>
            <person name="Hirai H."/>
        </authorList>
    </citation>
    <scope>NUCLEOTIDE SEQUENCE [LARGE SCALE GENOMIC DNA]</scope>
    <source>
        <strain evidence="10 11">YK-624</strain>
    </source>
</reference>
<dbReference type="Pfam" id="PF00732">
    <property type="entry name" value="GMC_oxred_N"/>
    <property type="match status" value="1"/>
</dbReference>
<keyword evidence="4" id="KW-0732">Signal</keyword>
<gene>
    <name evidence="10" type="ORF">PsYK624_122260</name>
</gene>
<evidence type="ECO:0000256" key="6">
    <source>
        <dbReference type="ARBA" id="ARBA00023002"/>
    </source>
</evidence>
<feature type="binding site" evidence="8">
    <location>
        <position position="246"/>
    </location>
    <ligand>
        <name>FAD</name>
        <dbReference type="ChEBI" id="CHEBI:57692"/>
    </ligand>
</feature>
<evidence type="ECO:0000256" key="1">
    <source>
        <dbReference type="ARBA" id="ARBA00001974"/>
    </source>
</evidence>
<evidence type="ECO:0000313" key="10">
    <source>
        <dbReference type="EMBL" id="GJE96033.1"/>
    </source>
</evidence>
<accession>A0A9P3GHF2</accession>
<evidence type="ECO:0000256" key="2">
    <source>
        <dbReference type="ARBA" id="ARBA00010790"/>
    </source>
</evidence>
<proteinExistence type="inferred from homology"/>
<dbReference type="InterPro" id="IPR007867">
    <property type="entry name" value="GMC_OxRtase_C"/>
</dbReference>
<organism evidence="10 11">
    <name type="scientific">Phanerochaete sordida</name>
    <dbReference type="NCBI Taxonomy" id="48140"/>
    <lineage>
        <taxon>Eukaryota</taxon>
        <taxon>Fungi</taxon>
        <taxon>Dikarya</taxon>
        <taxon>Basidiomycota</taxon>
        <taxon>Agaricomycotina</taxon>
        <taxon>Agaricomycetes</taxon>
        <taxon>Polyporales</taxon>
        <taxon>Phanerochaetaceae</taxon>
        <taxon>Phanerochaete</taxon>
    </lineage>
</organism>
<dbReference type="PROSITE" id="PS00624">
    <property type="entry name" value="GMC_OXRED_2"/>
    <property type="match status" value="1"/>
</dbReference>
<keyword evidence="3" id="KW-0285">Flavoprotein</keyword>
<feature type="active site" description="Proton donor" evidence="7">
    <location>
        <position position="550"/>
    </location>
</feature>
<dbReference type="Pfam" id="PF05199">
    <property type="entry name" value="GMC_oxred_C"/>
    <property type="match status" value="1"/>
</dbReference>
<sequence length="617" mass="67052">MPLVAYADLASIDVDYAVVGGGTAGLALAARLSESPEMNVLVIEAGIRHGPTPEIDIPGYMGRTIANPKFDWTFLSVPQPQLGNRRVLQPRGKGLGGSSHNNFMGMFRPSKSEVDAWEQDFGLPGWNWDNLLHYMKKSETLQPSKLSDEDALKFAAKPDPAFHGTDGPIQISHGPTNTTLPLRLFETAEKLGVRRNPDAGNGANDGCTTSILTIDSNTVTRSYSASAYLEPNLHRKNLLVLTEAQVTKVLLEGTSEPLRATGVEFVQRGKTLKIENVKREVVLSAGTMQTPQLLELSGIGNSGILGKHGITTTIHLPGVGENLQDHIGVCTVAECETEDETPDILTDLKVIKLHEQLYREKKEGLFASIPPRAFVFIPAPALGTATEMEEWQRQADQASSDGLSNALPFLRSGLQKQYEIQKKLFADARHPQAELLQWAGRQPMPYVPPAQPGKRYTSFFCALTHPYSRGSIHIASASPLAPPAIDPNYFAQEIDLDLCTHILEYTLKLLRTPPLGLQVKASVVPSQAIIDRGKEGLREYIKQNCGPVYHPVGTAAMMAREDGGVVDADLRVYGTSNLRVVDVSVLPLLVSCHPQSLAYAIAEKAADIIKAEAGARS</sequence>
<dbReference type="PANTHER" id="PTHR11552">
    <property type="entry name" value="GLUCOSE-METHANOL-CHOLINE GMC OXIDOREDUCTASE"/>
    <property type="match status" value="1"/>
</dbReference>
<evidence type="ECO:0000259" key="9">
    <source>
        <dbReference type="PROSITE" id="PS00624"/>
    </source>
</evidence>
<evidence type="ECO:0000256" key="4">
    <source>
        <dbReference type="ARBA" id="ARBA00022729"/>
    </source>
</evidence>
<keyword evidence="5 8" id="KW-0274">FAD</keyword>
<dbReference type="InterPro" id="IPR000172">
    <property type="entry name" value="GMC_OxRdtase_N"/>
</dbReference>
<feature type="active site" description="Proton acceptor" evidence="7">
    <location>
        <position position="593"/>
    </location>
</feature>
<evidence type="ECO:0000256" key="3">
    <source>
        <dbReference type="ARBA" id="ARBA00022630"/>
    </source>
</evidence>
<dbReference type="SUPFAM" id="SSF51905">
    <property type="entry name" value="FAD/NAD(P)-binding domain"/>
    <property type="match status" value="1"/>
</dbReference>
<evidence type="ECO:0000313" key="11">
    <source>
        <dbReference type="Proteomes" id="UP000703269"/>
    </source>
</evidence>